<gene>
    <name evidence="2" type="ORF">BMON_0393</name>
</gene>
<name>A0A087C7E6_9BIFI</name>
<dbReference type="GeneID" id="93094397"/>
<dbReference type="EMBL" id="JGZE01000002">
    <property type="protein sequence ID" value="KFI79196.1"/>
    <property type="molecule type" value="Genomic_DNA"/>
</dbReference>
<feature type="transmembrane region" description="Helical" evidence="1">
    <location>
        <begin position="48"/>
        <end position="68"/>
    </location>
</feature>
<reference evidence="2 3" key="1">
    <citation type="submission" date="2014-03" db="EMBL/GenBank/DDBJ databases">
        <title>Genomics of Bifidobacteria.</title>
        <authorList>
            <person name="Ventura M."/>
            <person name="Milani C."/>
            <person name="Lugli G.A."/>
        </authorList>
    </citation>
    <scope>NUCLEOTIDE SEQUENCE [LARGE SCALE GENOMIC DNA]</scope>
    <source>
        <strain evidence="2 3">DSM 21395</strain>
    </source>
</reference>
<keyword evidence="1" id="KW-1133">Transmembrane helix</keyword>
<dbReference type="Pfam" id="PF09819">
    <property type="entry name" value="ABC_cobalt"/>
    <property type="match status" value="1"/>
</dbReference>
<feature type="transmembrane region" description="Helical" evidence="1">
    <location>
        <begin position="122"/>
        <end position="139"/>
    </location>
</feature>
<evidence type="ECO:0000256" key="1">
    <source>
        <dbReference type="SAM" id="Phobius"/>
    </source>
</evidence>
<dbReference type="AlphaFoldDB" id="A0A087C7E6"/>
<sequence length="217" mass="22832">MTQTSNPPSDSHVPTNIVEGVTADRRSSAEAQAHDALGAWAGFGVRDIVFLAISGALVLVCSALTAPLHAIGLFGLPQMCVAPFFAFFMAVGVLKVRKPGSATIIAAVSALLSLMMRPASGIMALLTGLIAELIILAIYRDYRRIAAVYAVSIFTPIAMVPVQVLYYTLVLGRNLSTVMSFNLVVAVVLVMTVVLAVGGSLLGVKVGRELIAHGRLR</sequence>
<dbReference type="STRING" id="1437603.GCA_000771525_01329"/>
<dbReference type="eggNOG" id="ENOG5033HW1">
    <property type="taxonomic scope" value="Bacteria"/>
</dbReference>
<accession>A0A087C7E6</accession>
<feature type="transmembrane region" description="Helical" evidence="1">
    <location>
        <begin position="181"/>
        <end position="204"/>
    </location>
</feature>
<evidence type="ECO:0000313" key="3">
    <source>
        <dbReference type="Proteomes" id="UP000029082"/>
    </source>
</evidence>
<keyword evidence="1" id="KW-0812">Transmembrane</keyword>
<feature type="transmembrane region" description="Helical" evidence="1">
    <location>
        <begin position="146"/>
        <end position="169"/>
    </location>
</feature>
<organism evidence="2 3">
    <name type="scientific">Bifidobacterium mongoliense DSM 21395</name>
    <dbReference type="NCBI Taxonomy" id="1437603"/>
    <lineage>
        <taxon>Bacteria</taxon>
        <taxon>Bacillati</taxon>
        <taxon>Actinomycetota</taxon>
        <taxon>Actinomycetes</taxon>
        <taxon>Bifidobacteriales</taxon>
        <taxon>Bifidobacteriaceae</taxon>
        <taxon>Bifidobacterium</taxon>
    </lineage>
</organism>
<keyword evidence="1" id="KW-0472">Membrane</keyword>
<dbReference type="RefSeq" id="WP_152595744.1">
    <property type="nucleotide sequence ID" value="NZ_JDUO01000004.1"/>
</dbReference>
<dbReference type="InterPro" id="IPR017195">
    <property type="entry name" value="ABC_thiamin-permease_prd"/>
</dbReference>
<evidence type="ECO:0000313" key="2">
    <source>
        <dbReference type="EMBL" id="KFI79196.1"/>
    </source>
</evidence>
<keyword evidence="3" id="KW-1185">Reference proteome</keyword>
<dbReference type="Proteomes" id="UP000029082">
    <property type="component" value="Unassembled WGS sequence"/>
</dbReference>
<proteinExistence type="predicted"/>
<comment type="caution">
    <text evidence="2">The sequence shown here is derived from an EMBL/GenBank/DDBJ whole genome shotgun (WGS) entry which is preliminary data.</text>
</comment>
<protein>
    <submittedName>
        <fullName evidence="2">Uncharacterized protein</fullName>
    </submittedName>
</protein>
<feature type="transmembrane region" description="Helical" evidence="1">
    <location>
        <begin position="74"/>
        <end position="93"/>
    </location>
</feature>